<sequence length="316" mass="36133">MKNIVLLLLSLFFLQCTVQNTKTNTNSMKDTLLQYHFPTKYLQLKEGEIAYQKEGKGKRVLIFVHGLSSNSDAWYRNIEELKKDFTCIAIDLPGYGRSFKDADEFTATYFAEILKEFTEKLNIKKFTLVGHSMGGQASIKFASKYPEKLEKLILIAPAGIEEFNEFEGNAMKMVMNPTMIMSTSEEQIERNYALNFHKMPTEAQQMIQDRKNIVKASDFEAHAIAIQKSVSGMLDDKVKDDLPKIKTPTLILFAKNDMLIPNKYLHPTLTIDALSKTAQESIKSSKVVMIDEAGHFLQFEKPTEVNKEIKEFMRTK</sequence>
<accession>A0A448NN04</accession>
<evidence type="ECO:0000256" key="1">
    <source>
        <dbReference type="SAM" id="SignalP"/>
    </source>
</evidence>
<keyword evidence="1" id="KW-0732">Signal</keyword>
<gene>
    <name evidence="4" type="primary">hsaD</name>
    <name evidence="3" type="ORF">HY04_01435</name>
    <name evidence="4" type="ORF">NCTC13489_00339</name>
</gene>
<dbReference type="EC" id="3.7.1.8" evidence="4"/>
<dbReference type="Proteomes" id="UP000270036">
    <property type="component" value="Chromosome"/>
</dbReference>
<evidence type="ECO:0000313" key="3">
    <source>
        <dbReference type="EMBL" id="KEY19912.1"/>
    </source>
</evidence>
<dbReference type="InterPro" id="IPR000639">
    <property type="entry name" value="Epox_hydrolase-like"/>
</dbReference>
<dbReference type="InterPro" id="IPR000073">
    <property type="entry name" value="AB_hydrolase_1"/>
</dbReference>
<evidence type="ECO:0000313" key="4">
    <source>
        <dbReference type="EMBL" id="VEH96115.1"/>
    </source>
</evidence>
<dbReference type="PRINTS" id="PR00412">
    <property type="entry name" value="EPOXHYDRLASE"/>
</dbReference>
<evidence type="ECO:0000313" key="6">
    <source>
        <dbReference type="Proteomes" id="UP000270036"/>
    </source>
</evidence>
<keyword evidence="4" id="KW-0378">Hydrolase</keyword>
<dbReference type="InterPro" id="IPR050266">
    <property type="entry name" value="AB_hydrolase_sf"/>
</dbReference>
<feature type="domain" description="AB hydrolase-1" evidence="2">
    <location>
        <begin position="60"/>
        <end position="302"/>
    </location>
</feature>
<dbReference type="Gene3D" id="3.40.50.1820">
    <property type="entry name" value="alpha/beta hydrolase"/>
    <property type="match status" value="1"/>
</dbReference>
<reference evidence="3 5" key="1">
    <citation type="submission" date="2014-07" db="EMBL/GenBank/DDBJ databases">
        <authorList>
            <person name="Pisani N.G."/>
            <person name="Newman J.D."/>
        </authorList>
    </citation>
    <scope>NUCLEOTIDE SEQUENCE [LARGE SCALE GENOMIC DNA]</scope>
    <source>
        <strain evidence="3 5">LMG 24720</strain>
    </source>
</reference>
<dbReference type="STRING" id="266748.HY04_01435"/>
<organism evidence="4 6">
    <name type="scientific">Kaistella antarctica</name>
    <dbReference type="NCBI Taxonomy" id="266748"/>
    <lineage>
        <taxon>Bacteria</taxon>
        <taxon>Pseudomonadati</taxon>
        <taxon>Bacteroidota</taxon>
        <taxon>Flavobacteriia</taxon>
        <taxon>Flavobacteriales</taxon>
        <taxon>Weeksellaceae</taxon>
        <taxon>Chryseobacterium group</taxon>
        <taxon>Kaistella</taxon>
    </lineage>
</organism>
<name>A0A448NN04_9FLAO</name>
<dbReference type="Pfam" id="PF00561">
    <property type="entry name" value="Abhydrolase_1"/>
    <property type="match status" value="1"/>
</dbReference>
<dbReference type="InterPro" id="IPR029058">
    <property type="entry name" value="AB_hydrolase_fold"/>
</dbReference>
<dbReference type="PANTHER" id="PTHR43798:SF33">
    <property type="entry name" value="HYDROLASE, PUTATIVE (AFU_ORTHOLOGUE AFUA_2G14860)-RELATED"/>
    <property type="match status" value="1"/>
</dbReference>
<dbReference type="Proteomes" id="UP000028349">
    <property type="component" value="Unassembled WGS sequence"/>
</dbReference>
<dbReference type="SUPFAM" id="SSF53474">
    <property type="entry name" value="alpha/beta-Hydrolases"/>
    <property type="match status" value="1"/>
</dbReference>
<evidence type="ECO:0000313" key="5">
    <source>
        <dbReference type="Proteomes" id="UP000028349"/>
    </source>
</evidence>
<dbReference type="OrthoDB" id="9780932at2"/>
<feature type="signal peptide" evidence="1">
    <location>
        <begin position="1"/>
        <end position="21"/>
    </location>
</feature>
<keyword evidence="5" id="KW-1185">Reference proteome</keyword>
<proteinExistence type="predicted"/>
<evidence type="ECO:0000259" key="2">
    <source>
        <dbReference type="Pfam" id="PF00561"/>
    </source>
</evidence>
<feature type="chain" id="PRO_5019270437" evidence="1">
    <location>
        <begin position="22"/>
        <end position="316"/>
    </location>
</feature>
<dbReference type="EMBL" id="JPEP01000001">
    <property type="protein sequence ID" value="KEY19912.1"/>
    <property type="molecule type" value="Genomic_DNA"/>
</dbReference>
<dbReference type="KEGG" id="cant:NCTC13489_00339"/>
<dbReference type="AlphaFoldDB" id="A0A448NN04"/>
<dbReference type="EMBL" id="LR134441">
    <property type="protein sequence ID" value="VEH96115.1"/>
    <property type="molecule type" value="Genomic_DNA"/>
</dbReference>
<protein>
    <submittedName>
        <fullName evidence="4">2-hydroxy-6-oxo-6-phenylhexa-2,4-dienoate hydrolase</fullName>
        <ecNumber evidence="4">3.7.1.8</ecNumber>
    </submittedName>
</protein>
<dbReference type="GO" id="GO:0016787">
    <property type="term" value="F:hydrolase activity"/>
    <property type="evidence" value="ECO:0007669"/>
    <property type="project" value="UniProtKB-KW"/>
</dbReference>
<dbReference type="PRINTS" id="PR00111">
    <property type="entry name" value="ABHYDROLASE"/>
</dbReference>
<dbReference type="GO" id="GO:0016020">
    <property type="term" value="C:membrane"/>
    <property type="evidence" value="ECO:0007669"/>
    <property type="project" value="TreeGrafter"/>
</dbReference>
<reference evidence="4 6" key="2">
    <citation type="submission" date="2018-12" db="EMBL/GenBank/DDBJ databases">
        <authorList>
            <consortium name="Pathogen Informatics"/>
        </authorList>
    </citation>
    <scope>NUCLEOTIDE SEQUENCE [LARGE SCALE GENOMIC DNA]</scope>
    <source>
        <strain evidence="4 6">NCTC13489</strain>
    </source>
</reference>
<dbReference type="PANTHER" id="PTHR43798">
    <property type="entry name" value="MONOACYLGLYCEROL LIPASE"/>
    <property type="match status" value="1"/>
</dbReference>